<accession>M7XNM4</accession>
<keyword evidence="3" id="KW-1185">Reference proteome</keyword>
<feature type="region of interest" description="Disordered" evidence="1">
    <location>
        <begin position="1"/>
        <end position="44"/>
    </location>
</feature>
<sequence length="207" mass="21504">MAASTNVDGSSQAGTSMKRAHDSSSDSEECSDGAAGGRPGGKGKPLDASLVADIFRSLADLVNHMLSSRDFAEINFPEILGPDLFPMSASISLRQKGSRSVRDAATQTDSSFATSAPPQPACACNADNARLSILVPPCKVPTPQHSPSPLTAANAAPSLIYVTVDASLAAHLAPALPTLRAAGISSTIDIANAKQRLQDARREIRRR</sequence>
<dbReference type="GeneID" id="27367266"/>
<dbReference type="RefSeq" id="XP_016276643.1">
    <property type="nucleotide sequence ID" value="XM_016416924.1"/>
</dbReference>
<feature type="compositionally biased region" description="Polar residues" evidence="1">
    <location>
        <begin position="1"/>
        <end position="15"/>
    </location>
</feature>
<dbReference type="AlphaFoldDB" id="M7XNM4"/>
<protein>
    <submittedName>
        <fullName evidence="2">Uncharacterized protein</fullName>
    </submittedName>
</protein>
<evidence type="ECO:0000313" key="2">
    <source>
        <dbReference type="EMBL" id="EMS25524.1"/>
    </source>
</evidence>
<name>M7XNM4_RHOT1</name>
<evidence type="ECO:0000313" key="3">
    <source>
        <dbReference type="Proteomes" id="UP000016926"/>
    </source>
</evidence>
<feature type="compositionally biased region" description="Gly residues" evidence="1">
    <location>
        <begin position="34"/>
        <end position="43"/>
    </location>
</feature>
<dbReference type="HOGENOM" id="CLU_1327041_0_0_1"/>
<reference evidence="2 3" key="1">
    <citation type="journal article" date="2012" name="Nat. Commun.">
        <title>A multi-omic map of the lipid-producing yeast Rhodosporidium toruloides.</title>
        <authorList>
            <person name="Zhu Z."/>
            <person name="Zhang S."/>
            <person name="Liu H."/>
            <person name="Shen H."/>
            <person name="Lin X."/>
            <person name="Yang F."/>
            <person name="Zhou Y.J."/>
            <person name="Jin G."/>
            <person name="Ye M."/>
            <person name="Zou H."/>
            <person name="Zou H."/>
            <person name="Zhao Z.K."/>
        </authorList>
    </citation>
    <scope>NUCLEOTIDE SEQUENCE [LARGE SCALE GENOMIC DNA]</scope>
    <source>
        <strain evidence="2 3">NP11</strain>
    </source>
</reference>
<evidence type="ECO:0000256" key="1">
    <source>
        <dbReference type="SAM" id="MobiDB-lite"/>
    </source>
</evidence>
<proteinExistence type="predicted"/>
<organism evidence="2 3">
    <name type="scientific">Rhodotorula toruloides (strain NP11)</name>
    <name type="common">Yeast</name>
    <name type="synonym">Rhodosporidium toruloides</name>
    <dbReference type="NCBI Taxonomy" id="1130832"/>
    <lineage>
        <taxon>Eukaryota</taxon>
        <taxon>Fungi</taxon>
        <taxon>Dikarya</taxon>
        <taxon>Basidiomycota</taxon>
        <taxon>Pucciniomycotina</taxon>
        <taxon>Microbotryomycetes</taxon>
        <taxon>Sporidiobolales</taxon>
        <taxon>Sporidiobolaceae</taxon>
        <taxon>Rhodotorula</taxon>
    </lineage>
</organism>
<dbReference type="Proteomes" id="UP000016926">
    <property type="component" value="Unassembled WGS sequence"/>
</dbReference>
<dbReference type="EMBL" id="KB722643">
    <property type="protein sequence ID" value="EMS25524.1"/>
    <property type="molecule type" value="Genomic_DNA"/>
</dbReference>
<gene>
    <name evidence="2" type="ORF">RHTO_03253</name>
</gene>